<dbReference type="EMBL" id="CP141614">
    <property type="protein sequence ID" value="WRP14374.1"/>
    <property type="molecule type" value="Genomic_DNA"/>
</dbReference>
<keyword evidence="1" id="KW-1133">Transmembrane helix</keyword>
<evidence type="ECO:0000313" key="2">
    <source>
        <dbReference type="EMBL" id="WRP14374.1"/>
    </source>
</evidence>
<organism evidence="2 3">
    <name type="scientific">Geochorda subterranea</name>
    <dbReference type="NCBI Taxonomy" id="3109564"/>
    <lineage>
        <taxon>Bacteria</taxon>
        <taxon>Bacillati</taxon>
        <taxon>Bacillota</taxon>
        <taxon>Limnochordia</taxon>
        <taxon>Limnochordales</taxon>
        <taxon>Geochordaceae</taxon>
        <taxon>Geochorda</taxon>
    </lineage>
</organism>
<keyword evidence="3" id="KW-1185">Reference proteome</keyword>
<dbReference type="Pfam" id="PF14256">
    <property type="entry name" value="YwiC"/>
    <property type="match status" value="1"/>
</dbReference>
<sequence length="246" mass="27140">MSALLPKRLLPREHGVWFMWLVPALLGALLGGPHPAHLLVLLSAFAVHLASHAALEAVREGERGAPWWRWAAGTGAVAVALLAYPLWRFPVIVLFGAAAVLAFALNLYSARRRQERTLLNDALAIAGLELWAPVSYLVGAARLDRDAALLWLLCFVFFMGTAFHVKTVFRERDDPAFKRLSDLVHLGLLGLPALVGVPQMGWAYLPSALRTWLMPRQRRLRPLTVGLVEIANAVLFMLLVVGLWPA</sequence>
<dbReference type="InterPro" id="IPR025576">
    <property type="entry name" value="YwiC"/>
</dbReference>
<feature type="transmembrane region" description="Helical" evidence="1">
    <location>
        <begin position="147"/>
        <end position="165"/>
    </location>
</feature>
<gene>
    <name evidence="2" type="ORF">VLY81_13280</name>
</gene>
<reference evidence="3" key="1">
    <citation type="submission" date="2023-12" db="EMBL/GenBank/DDBJ databases">
        <title>Novel isolates from deep terrestrial aquifers shed light on the physiology and ecology of the class Limnochordia.</title>
        <authorList>
            <person name="Karnachuk O.V."/>
            <person name="Lukina A.P."/>
            <person name="Avakyan M.R."/>
            <person name="Kadnikov V."/>
            <person name="Begmatov S."/>
            <person name="Beletsky A.V."/>
            <person name="Mardanov A.V."/>
            <person name="Ravin N.V."/>
        </authorList>
    </citation>
    <scope>NUCLEOTIDE SEQUENCE [LARGE SCALE GENOMIC DNA]</scope>
    <source>
        <strain evidence="3">LN</strain>
    </source>
</reference>
<name>A0ABZ1BNS5_9FIRM</name>
<dbReference type="Proteomes" id="UP001333102">
    <property type="component" value="Chromosome"/>
</dbReference>
<feature type="transmembrane region" description="Helical" evidence="1">
    <location>
        <begin position="186"/>
        <end position="205"/>
    </location>
</feature>
<protein>
    <submittedName>
        <fullName evidence="2">YwiC-like family protein</fullName>
    </submittedName>
</protein>
<feature type="transmembrane region" description="Helical" evidence="1">
    <location>
        <begin position="38"/>
        <end position="55"/>
    </location>
</feature>
<feature type="transmembrane region" description="Helical" evidence="1">
    <location>
        <begin position="15"/>
        <end position="32"/>
    </location>
</feature>
<dbReference type="RefSeq" id="WP_324668690.1">
    <property type="nucleotide sequence ID" value="NZ_CP141614.1"/>
</dbReference>
<keyword evidence="1" id="KW-0472">Membrane</keyword>
<evidence type="ECO:0000313" key="3">
    <source>
        <dbReference type="Proteomes" id="UP001333102"/>
    </source>
</evidence>
<evidence type="ECO:0000256" key="1">
    <source>
        <dbReference type="SAM" id="Phobius"/>
    </source>
</evidence>
<proteinExistence type="predicted"/>
<feature type="transmembrane region" description="Helical" evidence="1">
    <location>
        <begin position="67"/>
        <end position="86"/>
    </location>
</feature>
<keyword evidence="1" id="KW-0812">Transmembrane</keyword>
<feature type="transmembrane region" description="Helical" evidence="1">
    <location>
        <begin position="92"/>
        <end position="110"/>
    </location>
</feature>
<feature type="transmembrane region" description="Helical" evidence="1">
    <location>
        <begin position="225"/>
        <end position="244"/>
    </location>
</feature>
<accession>A0ABZ1BNS5</accession>